<dbReference type="EMBL" id="MHUG01000001">
    <property type="protein sequence ID" value="OHA74016.1"/>
    <property type="molecule type" value="Genomic_DNA"/>
</dbReference>
<evidence type="ECO:0000313" key="2">
    <source>
        <dbReference type="Proteomes" id="UP000176917"/>
    </source>
</evidence>
<accession>A0A1G2RMF8</accession>
<protein>
    <submittedName>
        <fullName evidence="1">Uncharacterized protein</fullName>
    </submittedName>
</protein>
<name>A0A1G2RMF8_9BACT</name>
<comment type="caution">
    <text evidence="1">The sequence shown here is derived from an EMBL/GenBank/DDBJ whole genome shotgun (WGS) entry which is preliminary data.</text>
</comment>
<evidence type="ECO:0000313" key="1">
    <source>
        <dbReference type="EMBL" id="OHA74016.1"/>
    </source>
</evidence>
<gene>
    <name evidence="1" type="ORF">A3B24_01860</name>
</gene>
<organism evidence="1 2">
    <name type="scientific">Candidatus Wildermuthbacteria bacterium RIFCSPLOWO2_01_FULL_48_16</name>
    <dbReference type="NCBI Taxonomy" id="1802461"/>
    <lineage>
        <taxon>Bacteria</taxon>
        <taxon>Candidatus Wildermuthiibacteriota</taxon>
    </lineage>
</organism>
<dbReference type="Proteomes" id="UP000176917">
    <property type="component" value="Unassembled WGS sequence"/>
</dbReference>
<proteinExistence type="predicted"/>
<dbReference type="AlphaFoldDB" id="A0A1G2RMF8"/>
<sequence>MRITVEVHPVIIAAVDNPPKAFVFERVDFDSVPREEREGRFEADAKNIVAFIQGCLPYPTADRILSLLAEANPDKFRRT</sequence>
<reference evidence="1 2" key="1">
    <citation type="journal article" date="2016" name="Nat. Commun.">
        <title>Thousands of microbial genomes shed light on interconnected biogeochemical processes in an aquifer system.</title>
        <authorList>
            <person name="Anantharaman K."/>
            <person name="Brown C.T."/>
            <person name="Hug L.A."/>
            <person name="Sharon I."/>
            <person name="Castelle C.J."/>
            <person name="Probst A.J."/>
            <person name="Thomas B.C."/>
            <person name="Singh A."/>
            <person name="Wilkins M.J."/>
            <person name="Karaoz U."/>
            <person name="Brodie E.L."/>
            <person name="Williams K.H."/>
            <person name="Hubbard S.S."/>
            <person name="Banfield J.F."/>
        </authorList>
    </citation>
    <scope>NUCLEOTIDE SEQUENCE [LARGE SCALE GENOMIC DNA]</scope>
</reference>